<keyword evidence="2" id="KW-1185">Reference proteome</keyword>
<dbReference type="Proteomes" id="UP000789706">
    <property type="component" value="Unassembled WGS sequence"/>
</dbReference>
<evidence type="ECO:0000313" key="2">
    <source>
        <dbReference type="Proteomes" id="UP000789706"/>
    </source>
</evidence>
<dbReference type="AlphaFoldDB" id="A0A9N9A412"/>
<dbReference type="EMBL" id="CAJVPK010000489">
    <property type="protein sequence ID" value="CAG8516896.1"/>
    <property type="molecule type" value="Genomic_DNA"/>
</dbReference>
<reference evidence="1" key="1">
    <citation type="submission" date="2021-06" db="EMBL/GenBank/DDBJ databases">
        <authorList>
            <person name="Kallberg Y."/>
            <person name="Tangrot J."/>
            <person name="Rosling A."/>
        </authorList>
    </citation>
    <scope>NUCLEOTIDE SEQUENCE</scope>
    <source>
        <strain evidence="1">AZ414A</strain>
    </source>
</reference>
<sequence>MFLSIRSTRSSPIKSKNKLRDYSRVGSFTTASSTTVTACFTTAAISVDVIPKRMPEFRKLWWDKGEFSLLANGKKLRKLPCELAVGVTLEEYERHSEKFNVRGCWEWINGKVIIYELPSEPYEVYIGTITRMLSNQTNAGPMPMILQKRPTIHSTYPNGIDGGTRPWPNLIIEVAYSESTDTR</sequence>
<name>A0A9N9A412_9GLOM</name>
<proteinExistence type="predicted"/>
<accession>A0A9N9A412</accession>
<protein>
    <submittedName>
        <fullName evidence="1">10176_t:CDS:1</fullName>
    </submittedName>
</protein>
<organism evidence="1 2">
    <name type="scientific">Diversispora eburnea</name>
    <dbReference type="NCBI Taxonomy" id="1213867"/>
    <lineage>
        <taxon>Eukaryota</taxon>
        <taxon>Fungi</taxon>
        <taxon>Fungi incertae sedis</taxon>
        <taxon>Mucoromycota</taxon>
        <taxon>Glomeromycotina</taxon>
        <taxon>Glomeromycetes</taxon>
        <taxon>Diversisporales</taxon>
        <taxon>Diversisporaceae</taxon>
        <taxon>Diversispora</taxon>
    </lineage>
</organism>
<dbReference type="OrthoDB" id="76567at2759"/>
<evidence type="ECO:0000313" key="1">
    <source>
        <dbReference type="EMBL" id="CAG8516896.1"/>
    </source>
</evidence>
<comment type="caution">
    <text evidence="1">The sequence shown here is derived from an EMBL/GenBank/DDBJ whole genome shotgun (WGS) entry which is preliminary data.</text>
</comment>
<gene>
    <name evidence="1" type="ORF">DEBURN_LOCUS5463</name>
</gene>